<comment type="caution">
    <text evidence="1">The sequence shown here is derived from an EMBL/GenBank/DDBJ whole genome shotgun (WGS) entry which is preliminary data.</text>
</comment>
<protein>
    <submittedName>
        <fullName evidence="1">Uncharacterized protein</fullName>
    </submittedName>
</protein>
<name>A0A0G0TB87_9BACT</name>
<gene>
    <name evidence="1" type="ORF">UT76_C0006G0002</name>
</gene>
<dbReference type="Proteomes" id="UP000034215">
    <property type="component" value="Unassembled WGS sequence"/>
</dbReference>
<reference evidence="1 2" key="1">
    <citation type="journal article" date="2015" name="Nature">
        <title>rRNA introns, odd ribosomes, and small enigmatic genomes across a large radiation of phyla.</title>
        <authorList>
            <person name="Brown C.T."/>
            <person name="Hug L.A."/>
            <person name="Thomas B.C."/>
            <person name="Sharon I."/>
            <person name="Castelle C.J."/>
            <person name="Singh A."/>
            <person name="Wilkins M.J."/>
            <person name="Williams K.H."/>
            <person name="Banfield J.F."/>
        </authorList>
    </citation>
    <scope>NUCLEOTIDE SEQUENCE [LARGE SCALE GENOMIC DNA]</scope>
</reference>
<sequence>MNNMTFGVSVARRGWAEAGDIINSRTLEEFEKLLKERW</sequence>
<dbReference type="EMBL" id="LBYA01000006">
    <property type="protein sequence ID" value="KKR44360.1"/>
    <property type="molecule type" value="Genomic_DNA"/>
</dbReference>
<organism evidence="1 2">
    <name type="scientific">Candidatus Woesebacteria bacterium GW2011_GWB1_40_12</name>
    <dbReference type="NCBI Taxonomy" id="1618576"/>
    <lineage>
        <taxon>Bacteria</taxon>
        <taxon>Candidatus Woeseibacteriota</taxon>
    </lineage>
</organism>
<proteinExistence type="predicted"/>
<evidence type="ECO:0000313" key="1">
    <source>
        <dbReference type="EMBL" id="KKR44360.1"/>
    </source>
</evidence>
<dbReference type="AlphaFoldDB" id="A0A0G0TB87"/>
<accession>A0A0G0TB87</accession>
<evidence type="ECO:0000313" key="2">
    <source>
        <dbReference type="Proteomes" id="UP000034215"/>
    </source>
</evidence>